<evidence type="ECO:0000313" key="1">
    <source>
        <dbReference type="EMBL" id="OCB71854.1"/>
    </source>
</evidence>
<dbReference type="SUPFAM" id="SSF54637">
    <property type="entry name" value="Thioesterase/thiol ester dehydrase-isomerase"/>
    <property type="match status" value="1"/>
</dbReference>
<name>A0ABX2XG46_9FLAO</name>
<proteinExistence type="predicted"/>
<organism evidence="1 2">
    <name type="scientific">Flavobacterium piscis</name>
    <dbReference type="NCBI Taxonomy" id="1114874"/>
    <lineage>
        <taxon>Bacteria</taxon>
        <taxon>Pseudomonadati</taxon>
        <taxon>Bacteroidota</taxon>
        <taxon>Flavobacteriia</taxon>
        <taxon>Flavobacteriales</taxon>
        <taxon>Flavobacteriaceae</taxon>
        <taxon>Flavobacterium</taxon>
    </lineage>
</organism>
<evidence type="ECO:0008006" key="3">
    <source>
        <dbReference type="Google" id="ProtNLM"/>
    </source>
</evidence>
<dbReference type="Gene3D" id="3.10.129.10">
    <property type="entry name" value="Hotdog Thioesterase"/>
    <property type="match status" value="1"/>
</dbReference>
<dbReference type="RefSeq" id="WP_065450363.1">
    <property type="nucleotide sequence ID" value="NZ_LVEN01000035.1"/>
</dbReference>
<gene>
    <name evidence="1" type="ORF">FLP_15110</name>
</gene>
<sequence>MICKNYVVAGEDVNDYMVMENTAYISYTLRLLYHFLFNNGFSKEKLNALHLGLQEGHHELVCYKNLMFTEPFFVEMKHCYINDTIKIKSSFFNSKNECCAEVTKEVEWFDSIRKEIIATPKVILQHFNPHYPNVVSRY</sequence>
<dbReference type="Proteomes" id="UP000093343">
    <property type="component" value="Unassembled WGS sequence"/>
</dbReference>
<keyword evidence="2" id="KW-1185">Reference proteome</keyword>
<evidence type="ECO:0000313" key="2">
    <source>
        <dbReference type="Proteomes" id="UP000093343"/>
    </source>
</evidence>
<reference evidence="2" key="1">
    <citation type="submission" date="2016-03" db="EMBL/GenBank/DDBJ databases">
        <title>Draft genome sequence of Paenibacillus glacialis DSM 22343.</title>
        <authorList>
            <person name="Shin S.-K."/>
            <person name="Yi H."/>
        </authorList>
    </citation>
    <scope>NUCLEOTIDE SEQUENCE [LARGE SCALE GENOMIC DNA]</scope>
    <source>
        <strain evidence="2">CCUG 60099</strain>
    </source>
</reference>
<dbReference type="EMBL" id="LVEN01000035">
    <property type="protein sequence ID" value="OCB71854.1"/>
    <property type="molecule type" value="Genomic_DNA"/>
</dbReference>
<comment type="caution">
    <text evidence="1">The sequence shown here is derived from an EMBL/GenBank/DDBJ whole genome shotgun (WGS) entry which is preliminary data.</text>
</comment>
<dbReference type="InterPro" id="IPR029069">
    <property type="entry name" value="HotDog_dom_sf"/>
</dbReference>
<protein>
    <recommendedName>
        <fullName evidence="3">Thioesterase</fullName>
    </recommendedName>
</protein>
<accession>A0ABX2XG46</accession>